<dbReference type="InterPro" id="IPR025638">
    <property type="entry name" value="DUF4336"/>
</dbReference>
<reference evidence="1" key="1">
    <citation type="submission" date="2020-05" db="EMBL/GenBank/DDBJ databases">
        <title>Phylogenomic resolution of chytrid fungi.</title>
        <authorList>
            <person name="Stajich J.E."/>
            <person name="Amses K."/>
            <person name="Simmons R."/>
            <person name="Seto K."/>
            <person name="Myers J."/>
            <person name="Bonds A."/>
            <person name="Quandt C.A."/>
            <person name="Barry K."/>
            <person name="Liu P."/>
            <person name="Grigoriev I."/>
            <person name="Longcore J.E."/>
            <person name="James T.Y."/>
        </authorList>
    </citation>
    <scope>NUCLEOTIDE SEQUENCE</scope>
    <source>
        <strain evidence="1">JEL0513</strain>
    </source>
</reference>
<proteinExistence type="predicted"/>
<dbReference type="EMBL" id="JADGJH010004254">
    <property type="protein sequence ID" value="KAJ3086539.1"/>
    <property type="molecule type" value="Genomic_DNA"/>
</dbReference>
<dbReference type="AlphaFoldDB" id="A0AAD5SMM9"/>
<dbReference type="PANTHER" id="PTHR33835">
    <property type="entry name" value="YALI0C07656P"/>
    <property type="match status" value="1"/>
</dbReference>
<protein>
    <submittedName>
        <fullName evidence="1">Uncharacterized protein</fullName>
    </submittedName>
</protein>
<organism evidence="1 2">
    <name type="scientific">Physocladia obscura</name>
    <dbReference type="NCBI Taxonomy" id="109957"/>
    <lineage>
        <taxon>Eukaryota</taxon>
        <taxon>Fungi</taxon>
        <taxon>Fungi incertae sedis</taxon>
        <taxon>Chytridiomycota</taxon>
        <taxon>Chytridiomycota incertae sedis</taxon>
        <taxon>Chytridiomycetes</taxon>
        <taxon>Chytridiales</taxon>
        <taxon>Chytriomycetaceae</taxon>
        <taxon>Physocladia</taxon>
    </lineage>
</organism>
<evidence type="ECO:0000313" key="1">
    <source>
        <dbReference type="EMBL" id="KAJ3086539.1"/>
    </source>
</evidence>
<dbReference type="SUPFAM" id="SSF56281">
    <property type="entry name" value="Metallo-hydrolase/oxidoreductase"/>
    <property type="match status" value="1"/>
</dbReference>
<evidence type="ECO:0000313" key="2">
    <source>
        <dbReference type="Proteomes" id="UP001211907"/>
    </source>
</evidence>
<comment type="caution">
    <text evidence="1">The sequence shown here is derived from an EMBL/GenBank/DDBJ whole genome shotgun (WGS) entry which is preliminary data.</text>
</comment>
<accession>A0AAD5SMM9</accession>
<dbReference type="Proteomes" id="UP001211907">
    <property type="component" value="Unassembled WGS sequence"/>
</dbReference>
<gene>
    <name evidence="1" type="ORF">HK100_008670</name>
</gene>
<sequence>MSSVKTKIKEIGPGCFNLRGPFKALGLIELGTHMTFILLSSGKFVAFSTVQIDAAAKVEIDALTDNGKLLEAVVATNAHHTLSFSAFHALYPNAAFYGTPRHIRKFNDIPWKGDVSDTAVSGLWEPEISLKNTDTGIIWDEPSKPEFNHFPGVIVYHRGSKTLFCDDSLIVVTKPNFVLKAALGVKKPNDVAFAPTLFTALTSTADAPQQFYNWIIALLDDWDVENIATAHGGTIVGGGSAGLREALDRIADGKLGKIAKDRKNPLILTKK</sequence>
<name>A0AAD5SMM9_9FUNG</name>
<dbReference type="InterPro" id="IPR036866">
    <property type="entry name" value="RibonucZ/Hydroxyglut_hydro"/>
</dbReference>
<dbReference type="PANTHER" id="PTHR33835:SF1">
    <property type="entry name" value="METALLO-BETA-LACTAMASE DOMAIN-CONTAINING PROTEIN"/>
    <property type="match status" value="1"/>
</dbReference>
<keyword evidence="2" id="KW-1185">Reference proteome</keyword>